<feature type="transmembrane region" description="Helical" evidence="10">
    <location>
        <begin position="80"/>
        <end position="105"/>
    </location>
</feature>
<evidence type="ECO:0000256" key="6">
    <source>
        <dbReference type="ARBA" id="ARBA00022970"/>
    </source>
</evidence>
<dbReference type="AlphaFoldDB" id="D7CUW0"/>
<evidence type="ECO:0000256" key="9">
    <source>
        <dbReference type="ARBA" id="ARBA00037998"/>
    </source>
</evidence>
<protein>
    <submittedName>
        <fullName evidence="11">Inner-membrane translocator</fullName>
    </submittedName>
</protein>
<dbReference type="GO" id="GO:0015808">
    <property type="term" value="P:L-alanine transport"/>
    <property type="evidence" value="ECO:0007669"/>
    <property type="project" value="TreeGrafter"/>
</dbReference>
<evidence type="ECO:0000313" key="12">
    <source>
        <dbReference type="Proteomes" id="UP000000379"/>
    </source>
</evidence>
<name>D7CUW0_TRURR</name>
<keyword evidence="3" id="KW-1003">Cell membrane</keyword>
<feature type="transmembrane region" description="Helical" evidence="10">
    <location>
        <begin position="408"/>
        <end position="426"/>
    </location>
</feature>
<dbReference type="Gene3D" id="1.10.3470.10">
    <property type="entry name" value="ABC transporter involved in vitamin B12 uptake, BtuC"/>
    <property type="match status" value="1"/>
</dbReference>
<dbReference type="STRING" id="649638.Trad_0972"/>
<dbReference type="EMBL" id="CP002049">
    <property type="protein sequence ID" value="ADI14101.1"/>
    <property type="molecule type" value="Genomic_DNA"/>
</dbReference>
<keyword evidence="5 10" id="KW-0812">Transmembrane</keyword>
<keyword evidence="2" id="KW-0813">Transport</keyword>
<comment type="similarity">
    <text evidence="9">Belongs to the binding-protein-dependent transport system permease family. LivHM subfamily.</text>
</comment>
<evidence type="ECO:0000256" key="8">
    <source>
        <dbReference type="ARBA" id="ARBA00023136"/>
    </source>
</evidence>
<evidence type="ECO:0000256" key="10">
    <source>
        <dbReference type="SAM" id="Phobius"/>
    </source>
</evidence>
<dbReference type="GO" id="GO:0005304">
    <property type="term" value="F:L-valine transmembrane transporter activity"/>
    <property type="evidence" value="ECO:0007669"/>
    <property type="project" value="TreeGrafter"/>
</dbReference>
<dbReference type="Proteomes" id="UP000000379">
    <property type="component" value="Chromosome"/>
</dbReference>
<reference evidence="12" key="1">
    <citation type="submission" date="2010-05" db="EMBL/GenBank/DDBJ databases">
        <title>The complete genome of Truepera radiovictris DSM 17093.</title>
        <authorList>
            <consortium name="US DOE Joint Genome Institute (JGI-PGF)"/>
            <person name="Lucas S."/>
            <person name="Copeland A."/>
            <person name="Lapidus A."/>
            <person name="Glavina del Rio T."/>
            <person name="Dalin E."/>
            <person name="Tice H."/>
            <person name="Bruce D."/>
            <person name="Goodwin L."/>
            <person name="Pitluck S."/>
            <person name="Kyrpides N."/>
            <person name="Mavromatis K."/>
            <person name="Ovchinnikova G."/>
            <person name="Munk A.C."/>
            <person name="Detter J.C."/>
            <person name="Han C."/>
            <person name="Tapia R."/>
            <person name="Land M."/>
            <person name="Hauser L."/>
            <person name="Markowitz V."/>
            <person name="Cheng J.-F."/>
            <person name="Hugenholtz P."/>
            <person name="Woyke T."/>
            <person name="Wu D."/>
            <person name="Tindall B."/>
            <person name="Pomrenke H.G."/>
            <person name="Brambilla E."/>
            <person name="Klenk H.-P."/>
            <person name="Eisen J.A."/>
        </authorList>
    </citation>
    <scope>NUCLEOTIDE SEQUENCE [LARGE SCALE GENOMIC DNA]</scope>
    <source>
        <strain evidence="12">DSM 17093 / CIP 108686 / LMG 22925 / RQ-24</strain>
    </source>
</reference>
<dbReference type="eggNOG" id="COG0559">
    <property type="taxonomic scope" value="Bacteria"/>
</dbReference>
<dbReference type="GO" id="GO:0015192">
    <property type="term" value="F:L-phenylalanine transmembrane transporter activity"/>
    <property type="evidence" value="ECO:0007669"/>
    <property type="project" value="TreeGrafter"/>
</dbReference>
<proteinExistence type="inferred from homology"/>
<feature type="transmembrane region" description="Helical" evidence="10">
    <location>
        <begin position="325"/>
        <end position="346"/>
    </location>
</feature>
<dbReference type="GO" id="GO:0015190">
    <property type="term" value="F:L-leucine transmembrane transporter activity"/>
    <property type="evidence" value="ECO:0007669"/>
    <property type="project" value="TreeGrafter"/>
</dbReference>
<dbReference type="CDD" id="cd06582">
    <property type="entry name" value="TM_PBP1_LivH_like"/>
    <property type="match status" value="1"/>
</dbReference>
<dbReference type="InterPro" id="IPR052157">
    <property type="entry name" value="BCAA_transport_permease"/>
</dbReference>
<organism evidence="11 12">
    <name type="scientific">Truepera radiovictrix (strain DSM 17093 / CIP 108686 / LMG 22925 / RQ-24)</name>
    <dbReference type="NCBI Taxonomy" id="649638"/>
    <lineage>
        <taxon>Bacteria</taxon>
        <taxon>Thermotogati</taxon>
        <taxon>Deinococcota</taxon>
        <taxon>Deinococci</taxon>
        <taxon>Trueperales</taxon>
        <taxon>Trueperaceae</taxon>
        <taxon>Truepera</taxon>
    </lineage>
</organism>
<sequence>MVLAGTRSLPFRLEQALVVSGVGDGGRSLFHALYEVTHLVSTQVQRPRRVQVTPWLVIGGLLALIIGRVAYLIVGTGNYTLAFFVGALLSALQLGSLYALIALGYTMVYGIIRLINFAHGEVFMVGAFTSFFLFANTPYSLPWALFAAALAAAGLMYAVNLWRGKLQDPVVLGAGALGFVGFTLALSAASLNWIAAMLLAMLITGVVGITLDRVAYRPLRGAPRISLLITAIAMSFFLQNFGLLAFTRNQTPYRPATSWTQFLQFPLAGNTVFTSRMVILIPLVTLVLVVALTLFVNRTRLGKAMRASAQDPEVAQMMGINVNRVIATTFFLGSTLAAAAGVLWGLNFGSLNQPAIFGLLPGLKAFAAAVIGGIGSLPGAVIGGLLLGFLENFVPAMFAGTTEFKDTFAFFLLIVILLIRPSGIIGEDLSEKV</sequence>
<dbReference type="PANTHER" id="PTHR11795:SF371">
    <property type="entry name" value="HIGH-AFFINITY BRANCHED-CHAIN AMINO ACID TRANSPORT SYSTEM PERMEASE PROTEIN LIVH"/>
    <property type="match status" value="1"/>
</dbReference>
<dbReference type="InterPro" id="IPR001851">
    <property type="entry name" value="ABC_transp_permease"/>
</dbReference>
<evidence type="ECO:0000256" key="1">
    <source>
        <dbReference type="ARBA" id="ARBA00004651"/>
    </source>
</evidence>
<keyword evidence="4" id="KW-0997">Cell inner membrane</keyword>
<evidence type="ECO:0000256" key="5">
    <source>
        <dbReference type="ARBA" id="ARBA00022692"/>
    </source>
</evidence>
<feature type="transmembrane region" description="Helical" evidence="10">
    <location>
        <begin position="366"/>
        <end position="387"/>
    </location>
</feature>
<dbReference type="GO" id="GO:0015188">
    <property type="term" value="F:L-isoleucine transmembrane transporter activity"/>
    <property type="evidence" value="ECO:0007669"/>
    <property type="project" value="TreeGrafter"/>
</dbReference>
<feature type="transmembrane region" description="Helical" evidence="10">
    <location>
        <begin position="55"/>
        <end position="74"/>
    </location>
</feature>
<dbReference type="GO" id="GO:0042941">
    <property type="term" value="P:D-alanine transmembrane transport"/>
    <property type="evidence" value="ECO:0007669"/>
    <property type="project" value="TreeGrafter"/>
</dbReference>
<dbReference type="PANTHER" id="PTHR11795">
    <property type="entry name" value="BRANCHED-CHAIN AMINO ACID TRANSPORT SYSTEM PERMEASE PROTEIN LIVH"/>
    <property type="match status" value="1"/>
</dbReference>
<feature type="transmembrane region" description="Helical" evidence="10">
    <location>
        <begin position="169"/>
        <end position="187"/>
    </location>
</feature>
<dbReference type="InterPro" id="IPR037294">
    <property type="entry name" value="ABC_BtuC-like"/>
</dbReference>
<evidence type="ECO:0000313" key="11">
    <source>
        <dbReference type="EMBL" id="ADI14101.1"/>
    </source>
</evidence>
<dbReference type="Pfam" id="PF02653">
    <property type="entry name" value="BPD_transp_2"/>
    <property type="match status" value="2"/>
</dbReference>
<dbReference type="GO" id="GO:1903806">
    <property type="term" value="P:L-isoleucine import across plasma membrane"/>
    <property type="evidence" value="ECO:0007669"/>
    <property type="project" value="TreeGrafter"/>
</dbReference>
<keyword evidence="12" id="KW-1185">Reference proteome</keyword>
<evidence type="ECO:0000256" key="4">
    <source>
        <dbReference type="ARBA" id="ARBA00022519"/>
    </source>
</evidence>
<feature type="transmembrane region" description="Helical" evidence="10">
    <location>
        <begin position="141"/>
        <end position="162"/>
    </location>
</feature>
<comment type="subcellular location">
    <subcellularLocation>
        <location evidence="1">Cell membrane</location>
        <topology evidence="1">Multi-pass membrane protein</topology>
    </subcellularLocation>
</comment>
<evidence type="ECO:0000256" key="7">
    <source>
        <dbReference type="ARBA" id="ARBA00022989"/>
    </source>
</evidence>
<dbReference type="KEGG" id="tra:Trad_0972"/>
<keyword evidence="8 10" id="KW-0472">Membrane</keyword>
<dbReference type="GO" id="GO:0005886">
    <property type="term" value="C:plasma membrane"/>
    <property type="evidence" value="ECO:0007669"/>
    <property type="project" value="UniProtKB-SubCell"/>
</dbReference>
<keyword evidence="6" id="KW-0029">Amino-acid transport</keyword>
<reference evidence="11 12" key="2">
    <citation type="journal article" date="2011" name="Stand. Genomic Sci.">
        <title>Complete genome sequence of Truepera radiovictrix type strain (RQ-24).</title>
        <authorList>
            <person name="Ivanova N."/>
            <person name="Rohde C."/>
            <person name="Munk C."/>
            <person name="Nolan M."/>
            <person name="Lucas S."/>
            <person name="Del Rio T.G."/>
            <person name="Tice H."/>
            <person name="Deshpande S."/>
            <person name="Cheng J.F."/>
            <person name="Tapia R."/>
            <person name="Han C."/>
            <person name="Goodwin L."/>
            <person name="Pitluck S."/>
            <person name="Liolios K."/>
            <person name="Mavromatis K."/>
            <person name="Mikhailova N."/>
            <person name="Pati A."/>
            <person name="Chen A."/>
            <person name="Palaniappan K."/>
            <person name="Land M."/>
            <person name="Hauser L."/>
            <person name="Chang Y.J."/>
            <person name="Jeffries C.D."/>
            <person name="Brambilla E."/>
            <person name="Rohde M."/>
            <person name="Goker M."/>
            <person name="Tindall B.J."/>
            <person name="Woyke T."/>
            <person name="Bristow J."/>
            <person name="Eisen J.A."/>
            <person name="Markowitz V."/>
            <person name="Hugenholtz P."/>
            <person name="Kyrpides N.C."/>
            <person name="Klenk H.P."/>
            <person name="Lapidus A."/>
        </authorList>
    </citation>
    <scope>NUCLEOTIDE SEQUENCE [LARGE SCALE GENOMIC DNA]</scope>
    <source>
        <strain evidence="12">DSM 17093 / CIP 108686 / LMG 22925 / RQ-24</strain>
    </source>
</reference>
<dbReference type="OrthoDB" id="9807115at2"/>
<gene>
    <name evidence="11" type="ordered locus">Trad_0972</name>
</gene>
<feature type="transmembrane region" description="Helical" evidence="10">
    <location>
        <begin position="277"/>
        <end position="296"/>
    </location>
</feature>
<feature type="transmembrane region" description="Helical" evidence="10">
    <location>
        <begin position="193"/>
        <end position="215"/>
    </location>
</feature>
<accession>D7CUW0</accession>
<feature type="transmembrane region" description="Helical" evidence="10">
    <location>
        <begin position="227"/>
        <end position="246"/>
    </location>
</feature>
<evidence type="ECO:0000256" key="3">
    <source>
        <dbReference type="ARBA" id="ARBA00022475"/>
    </source>
</evidence>
<dbReference type="HOGENOM" id="CLU_039929_3_0_0"/>
<keyword evidence="7 10" id="KW-1133">Transmembrane helix</keyword>
<evidence type="ECO:0000256" key="2">
    <source>
        <dbReference type="ARBA" id="ARBA00022448"/>
    </source>
</evidence>
<feature type="transmembrane region" description="Helical" evidence="10">
    <location>
        <begin position="117"/>
        <end position="135"/>
    </location>
</feature>